<sequence>MAMGQAGAMQAKLGLDLSQFQSGARAASAEAQKMAGNINQAWAGVRASVEGKAARSFDQLRASIDPAFAASQRYADIQRQVAGFVESGVASQRAANQVLEQAAAKYLGVATAADRAAQAVRAGEAAQAEQARSAASAARAYESLRASVDPLYASSQRYKQAVEVLNAAQAAGVIDDRARANTLKLLGQQLSATNGVMQKAGGVSGRMSSAFSNASFQVQDFFVQIAGGTDAMRAFAMQAPQLLGALGFSGKLAMVGSALGTIVAVGAVVLPLLTDFGKKAKDLDTATSDLESSLGDLRSALETATTPLAALRKEFGDNAEAAREMNIAILDAKKIEGFDQIGEKTKAIQNSLKGVIGSLQDYDDAITQTGTSFMFYDQAGAAVDELNRKYGLTIDQARKVKAAMDEMAKAKSPQEVAAATQELYRLLGLTVDETGKIPKGLREARLAAAQTTVEAFQMRNLFELSDKLAAGLPVSLDSAAEAARRLASAMAAASGFSANLDNQIAMLDVQIEATRNKQNVANATRIAGLELEAQARRDAAVAAGEDALAADARLAIDQAQIKTMSEKLATLDQETKAQKAATKAGTAGAKAAERLEKAQAKEAERWRDLIDPLNKYRRELAELNTLATKGLLTPQEVQKAMAQLNAGLADSLPLAGELTDTLVDGLFAGFRGTLGDIGNMFKTWLKQMIATAAKNRIMVAMGLTGSLTGVAGTAVAGSGAATASGGAASANGLGLAGTVGGLGSSALSGAAGLWTSLTGAGGGFGAAGTYLSSVLGGATSSLSGFAAAVGAIALPVAAVSLLISGLIGKTKVLDTGIRALISGSDVTVQTYQLIEKSRFWGLSKSTKTKYSAASADLADPVTRAVYDVQASIVAAADSLEIGAEAFDGFTYALKFSTKGLSKDEALEVLEEKLTGLGDAYASQIEGLAAFQAEGEGAMATITRLASALATVNAAMDTLGNTFRATGLVGADMASQLTQLLGGDEAFGTAVSSYYQAVYSESERLATTTRQTTEALAELGLSMPASRAQYRALVEALDLGTAGGRSLWAALVGMAGVFDEILPQVASFTAQIEALSGTVSTSLDSSISAYTAAQQASAQAATNWYKAADTIAAFIAEMRGTSSAMTSPGAALSYAQGRYQMTLAAAQAGDLDAVTGLTQVAQTYLDRMGDQAGTALDLARAQAQVAADLGQTQGIAQIEGARAEAMASLSQSQVDLLTEARDYLAAGNALSDAQIGVLETQLGALDEAITAAAALNYAGLRKQIDLAIDVVEDAQIPAYLKAMLADSATGVSRYVDFITRSDLSAEQKWLALTGASEHVKTVTYLAQNDLGADLTALALATTSSLQKQVRLWAVNSLDAQEMALALAGNSTLARGVRVYLAQGLEADLRAALLATDRAMTRTVAVAVDQSGLSAAQKTLVAALSGGASATIRLGGSFSFDPGAAFASLLGSTVEVPLQAARETMVQLRNHLNALRVAVQAQTAFAQAQAQEVKLAQAQASYAALAEELAAFSPAQAVALPVYSAVTQLMKLGSYVSTGLQSYVVAGQTFKASASDPSLAGLSRSDGSEAYLTAVNALNRSAYEKALAYAQTLNADAAAEQLKQSGLQEALVAAAQELQAMGVDIEIPQFARGGLHGGGLRLVGENGPELEATGASRIWTADQTRRMLSGGEGAQDGLLREVIAELKSLRQENRQLQLNGNSDLRKIRTLEERREAEAQ</sequence>
<evidence type="ECO:0000256" key="1">
    <source>
        <dbReference type="SAM" id="Coils"/>
    </source>
</evidence>
<keyword evidence="2" id="KW-1133">Transmembrane helix</keyword>
<organism evidence="3 4">
    <name type="scientific">Thioclava litoralis</name>
    <dbReference type="NCBI Taxonomy" id="3076557"/>
    <lineage>
        <taxon>Bacteria</taxon>
        <taxon>Pseudomonadati</taxon>
        <taxon>Pseudomonadota</taxon>
        <taxon>Alphaproteobacteria</taxon>
        <taxon>Rhodobacterales</taxon>
        <taxon>Paracoccaceae</taxon>
        <taxon>Thioclava</taxon>
    </lineage>
</organism>
<proteinExistence type="predicted"/>
<keyword evidence="2" id="KW-0812">Transmembrane</keyword>
<evidence type="ECO:0000256" key="2">
    <source>
        <dbReference type="SAM" id="Phobius"/>
    </source>
</evidence>
<feature type="transmembrane region" description="Helical" evidence="2">
    <location>
        <begin position="785"/>
        <end position="807"/>
    </location>
</feature>
<evidence type="ECO:0000313" key="4">
    <source>
        <dbReference type="Proteomes" id="UP001623290"/>
    </source>
</evidence>
<reference evidence="3 4" key="1">
    <citation type="submission" date="2023-09" db="EMBL/GenBank/DDBJ databases">
        <title>Thioclava shenzhenensis sp. nov., a multidrug resistant bacteria-antagonizing species isolated from coastal seawater.</title>
        <authorList>
            <person name="Long M."/>
        </authorList>
    </citation>
    <scope>NUCLEOTIDE SEQUENCE [LARGE SCALE GENOMIC DNA]</scope>
    <source>
        <strain evidence="3 4">FTW29</strain>
    </source>
</reference>
<protein>
    <recommendedName>
        <fullName evidence="5">Bacteriophage tail tape measure N-terminal domain-containing protein</fullName>
    </recommendedName>
</protein>
<dbReference type="EMBL" id="CP135443">
    <property type="protein sequence ID" value="WRY32961.1"/>
    <property type="molecule type" value="Genomic_DNA"/>
</dbReference>
<name>A0ABZ1DW15_9RHOB</name>
<dbReference type="Proteomes" id="UP001623290">
    <property type="component" value="Chromosome"/>
</dbReference>
<keyword evidence="1" id="KW-0175">Coiled coil</keyword>
<feature type="transmembrane region" description="Helical" evidence="2">
    <location>
        <begin position="252"/>
        <end position="273"/>
    </location>
</feature>
<dbReference type="RefSeq" id="WP_406720435.1">
    <property type="nucleotide sequence ID" value="NZ_CP135443.1"/>
</dbReference>
<evidence type="ECO:0000313" key="3">
    <source>
        <dbReference type="EMBL" id="WRY32961.1"/>
    </source>
</evidence>
<gene>
    <name evidence="3" type="ORF">RPE78_09650</name>
</gene>
<keyword evidence="4" id="KW-1185">Reference proteome</keyword>
<accession>A0ABZ1DW15</accession>
<evidence type="ECO:0008006" key="5">
    <source>
        <dbReference type="Google" id="ProtNLM"/>
    </source>
</evidence>
<feature type="coiled-coil region" evidence="1">
    <location>
        <begin position="1456"/>
        <end position="1506"/>
    </location>
</feature>
<keyword evidence="2" id="KW-0472">Membrane</keyword>